<dbReference type="GO" id="GO:0035861">
    <property type="term" value="C:site of double-strand break"/>
    <property type="evidence" value="ECO:0007669"/>
    <property type="project" value="TreeGrafter"/>
</dbReference>
<dbReference type="GO" id="GO:0015074">
    <property type="term" value="P:DNA integration"/>
    <property type="evidence" value="ECO:0007669"/>
    <property type="project" value="TreeGrafter"/>
</dbReference>
<dbReference type="AlphaFoldDB" id="A0A836FYE9"/>
<dbReference type="GO" id="GO:0006303">
    <property type="term" value="P:double-strand break repair via nonhomologous end joining"/>
    <property type="evidence" value="ECO:0007669"/>
    <property type="project" value="TreeGrafter"/>
</dbReference>
<dbReference type="GO" id="GO:0044774">
    <property type="term" value="P:mitotic DNA integrity checkpoint signaling"/>
    <property type="evidence" value="ECO:0007669"/>
    <property type="project" value="TreeGrafter"/>
</dbReference>
<feature type="non-terminal residue" evidence="2">
    <location>
        <position position="241"/>
    </location>
</feature>
<dbReference type="GO" id="GO:0000729">
    <property type="term" value="P:DNA double-strand break processing"/>
    <property type="evidence" value="ECO:0007669"/>
    <property type="project" value="TreeGrafter"/>
</dbReference>
<evidence type="ECO:0000313" key="3">
    <source>
        <dbReference type="Proteomes" id="UP000668214"/>
    </source>
</evidence>
<gene>
    <name evidence="2" type="ORF">G6Z78_0007745</name>
</gene>
<accession>A0A836FYE9</accession>
<keyword evidence="3" id="KW-1185">Reference proteome</keyword>
<organism evidence="2 3">
    <name type="scientific">Pseudoatta argentina</name>
    <dbReference type="NCBI Taxonomy" id="621737"/>
    <lineage>
        <taxon>Eukaryota</taxon>
        <taxon>Metazoa</taxon>
        <taxon>Ecdysozoa</taxon>
        <taxon>Arthropoda</taxon>
        <taxon>Hexapoda</taxon>
        <taxon>Insecta</taxon>
        <taxon>Pterygota</taxon>
        <taxon>Neoptera</taxon>
        <taxon>Endopterygota</taxon>
        <taxon>Hymenoptera</taxon>
        <taxon>Apocrita</taxon>
        <taxon>Aculeata</taxon>
        <taxon>Formicoidea</taxon>
        <taxon>Formicidae</taxon>
        <taxon>Myrmicinae</taxon>
        <taxon>Pseudoatta</taxon>
    </lineage>
</organism>
<dbReference type="GO" id="GO:0003690">
    <property type="term" value="F:double-stranded DNA binding"/>
    <property type="evidence" value="ECO:0007669"/>
    <property type="project" value="TreeGrafter"/>
</dbReference>
<dbReference type="Pfam" id="PF17906">
    <property type="entry name" value="HTH_48"/>
    <property type="match status" value="1"/>
</dbReference>
<dbReference type="GO" id="GO:0042800">
    <property type="term" value="F:histone H3K4 methyltransferase activity"/>
    <property type="evidence" value="ECO:0007669"/>
    <property type="project" value="TreeGrafter"/>
</dbReference>
<evidence type="ECO:0000313" key="2">
    <source>
        <dbReference type="EMBL" id="KAG5327081.1"/>
    </source>
</evidence>
<dbReference type="GO" id="GO:0000793">
    <property type="term" value="C:condensed chromosome"/>
    <property type="evidence" value="ECO:0007669"/>
    <property type="project" value="TreeGrafter"/>
</dbReference>
<dbReference type="Proteomes" id="UP000668214">
    <property type="component" value="Unassembled WGS sequence"/>
</dbReference>
<proteinExistence type="predicted"/>
<dbReference type="PANTHER" id="PTHR46060:SF2">
    <property type="entry name" value="HISTONE-LYSINE N-METHYLTRANSFERASE SETMAR"/>
    <property type="match status" value="1"/>
</dbReference>
<dbReference type="GO" id="GO:0003697">
    <property type="term" value="F:single-stranded DNA binding"/>
    <property type="evidence" value="ECO:0007669"/>
    <property type="project" value="TreeGrafter"/>
</dbReference>
<dbReference type="Gene3D" id="1.10.10.1450">
    <property type="match status" value="1"/>
</dbReference>
<sequence>LKMSIFVPNKVYLRGILLHYFIQKKSAAEAHRILVHTYGDNALSDTTCRDWFRRFKNNDFELEDKERSGAPKKFQDKELEQLLDEDPSQTLSELGKILQVDESTVSKRLKGLGMIQKQGHWVPYELKPRDVERRFGTCELLLQRQKRKGFLHRIVTGDEKWIHYDNPKRRKSSQMYHGQSIIVTLYNPYAGRGRCGTNDPAAFSIAFAAGVTADGPYGKVSGLNVSPEPQHELGQTWGKLL</sequence>
<protein>
    <submittedName>
        <fullName evidence="2">MOS1T transposase</fullName>
    </submittedName>
</protein>
<dbReference type="EMBL" id="JAANIA010000101">
    <property type="protein sequence ID" value="KAG5327081.1"/>
    <property type="molecule type" value="Genomic_DNA"/>
</dbReference>
<dbReference type="InterPro" id="IPR052709">
    <property type="entry name" value="Transposase-MT_Hybrid"/>
</dbReference>
<dbReference type="InterPro" id="IPR036388">
    <property type="entry name" value="WH-like_DNA-bd_sf"/>
</dbReference>
<dbReference type="GO" id="GO:0046975">
    <property type="term" value="F:histone H3K36 methyltransferase activity"/>
    <property type="evidence" value="ECO:0007669"/>
    <property type="project" value="TreeGrafter"/>
</dbReference>
<dbReference type="InterPro" id="IPR041426">
    <property type="entry name" value="Mos1_HTH"/>
</dbReference>
<dbReference type="Gene3D" id="3.30.420.10">
    <property type="entry name" value="Ribonuclease H-like superfamily/Ribonuclease H"/>
    <property type="match status" value="1"/>
</dbReference>
<feature type="domain" description="Mos1 transposase HTH" evidence="1">
    <location>
        <begin position="10"/>
        <end position="59"/>
    </location>
</feature>
<comment type="caution">
    <text evidence="2">The sequence shown here is derived from an EMBL/GenBank/DDBJ whole genome shotgun (WGS) entry which is preliminary data.</text>
</comment>
<reference evidence="2" key="1">
    <citation type="submission" date="2020-02" db="EMBL/GenBank/DDBJ databases">
        <title>Relaxed selection underlies rapid genomic changes in the transitions from sociality to social parasitism in ants.</title>
        <authorList>
            <person name="Bi X."/>
        </authorList>
    </citation>
    <scope>NUCLEOTIDE SEQUENCE</scope>
    <source>
        <strain evidence="2">BGI-DK2014c</strain>
        <tissue evidence="2">Whole body</tissue>
    </source>
</reference>
<evidence type="ECO:0000259" key="1">
    <source>
        <dbReference type="Pfam" id="PF17906"/>
    </source>
</evidence>
<dbReference type="GO" id="GO:0000014">
    <property type="term" value="F:single-stranded DNA endodeoxyribonuclease activity"/>
    <property type="evidence" value="ECO:0007669"/>
    <property type="project" value="TreeGrafter"/>
</dbReference>
<dbReference type="GO" id="GO:0005634">
    <property type="term" value="C:nucleus"/>
    <property type="evidence" value="ECO:0007669"/>
    <property type="project" value="TreeGrafter"/>
</dbReference>
<dbReference type="PANTHER" id="PTHR46060">
    <property type="entry name" value="MARINER MOS1 TRANSPOSASE-LIKE PROTEIN"/>
    <property type="match status" value="1"/>
</dbReference>
<dbReference type="GO" id="GO:0044547">
    <property type="term" value="F:DNA topoisomerase binding"/>
    <property type="evidence" value="ECO:0007669"/>
    <property type="project" value="TreeGrafter"/>
</dbReference>
<name>A0A836FYE9_9HYME</name>
<dbReference type="GO" id="GO:0031297">
    <property type="term" value="P:replication fork processing"/>
    <property type="evidence" value="ECO:0007669"/>
    <property type="project" value="TreeGrafter"/>
</dbReference>
<feature type="non-terminal residue" evidence="2">
    <location>
        <position position="1"/>
    </location>
</feature>
<dbReference type="InterPro" id="IPR036397">
    <property type="entry name" value="RNaseH_sf"/>
</dbReference>
<dbReference type="Gene3D" id="1.10.10.10">
    <property type="entry name" value="Winged helix-like DNA-binding domain superfamily/Winged helix DNA-binding domain"/>
    <property type="match status" value="1"/>
</dbReference>